<reference evidence="1 2" key="1">
    <citation type="journal article" date="2016" name="Nat. Commun.">
        <title>Thousands of microbial genomes shed light on interconnected biogeochemical processes in an aquifer system.</title>
        <authorList>
            <person name="Anantharaman K."/>
            <person name="Brown C.T."/>
            <person name="Hug L.A."/>
            <person name="Sharon I."/>
            <person name="Castelle C.J."/>
            <person name="Probst A.J."/>
            <person name="Thomas B.C."/>
            <person name="Singh A."/>
            <person name="Wilkins M.J."/>
            <person name="Karaoz U."/>
            <person name="Brodie E.L."/>
            <person name="Williams K.H."/>
            <person name="Hubbard S.S."/>
            <person name="Banfield J.F."/>
        </authorList>
    </citation>
    <scope>NUCLEOTIDE SEQUENCE [LARGE SCALE GENOMIC DNA]</scope>
</reference>
<dbReference type="InterPro" id="IPR011989">
    <property type="entry name" value="ARM-like"/>
</dbReference>
<name>A0A1F4XJW3_9BACT</name>
<evidence type="ECO:0000313" key="2">
    <source>
        <dbReference type="Proteomes" id="UP000177521"/>
    </source>
</evidence>
<organism evidence="1 2">
    <name type="scientific">Candidatus Abawacabacteria bacterium RIFCSPHIGHO2_01_FULL_46_8</name>
    <dbReference type="NCBI Taxonomy" id="1817815"/>
    <lineage>
        <taxon>Bacteria</taxon>
        <taxon>Candidatus Abawacaibacteriota</taxon>
    </lineage>
</organism>
<protein>
    <recommendedName>
        <fullName evidence="3">HEAT repeat domain-containing protein</fullName>
    </recommendedName>
</protein>
<dbReference type="InterPro" id="IPR016024">
    <property type="entry name" value="ARM-type_fold"/>
</dbReference>
<evidence type="ECO:0000313" key="1">
    <source>
        <dbReference type="EMBL" id="OGC82001.1"/>
    </source>
</evidence>
<dbReference type="AlphaFoldDB" id="A0A1F4XJW3"/>
<dbReference type="EMBL" id="MEWS01000025">
    <property type="protein sequence ID" value="OGC82001.1"/>
    <property type="molecule type" value="Genomic_DNA"/>
</dbReference>
<comment type="caution">
    <text evidence="1">The sequence shown here is derived from an EMBL/GenBank/DDBJ whole genome shotgun (WGS) entry which is preliminary data.</text>
</comment>
<dbReference type="Gene3D" id="1.25.10.10">
    <property type="entry name" value="Leucine-rich Repeat Variant"/>
    <property type="match status" value="2"/>
</dbReference>
<sequence>ANIIDRTSDLTLTDKGYRQALIQGIAQASMSSIQCNRVLANLLAINLTDTDLLTLLDECSNLPAKQCSQLIGKSLEQAKQLATRFKAAQVLGALAKREPELAKPLFLNLLKDKDLNVSLSKDSLLSLPSEKIHSNFLDSVMREKEESMSWAVSQGVDTLPPLIAVPLIKKILREHPDANLRSTTAANLGDLPWQTAVPLIELALHDPDERVRLAAIKQTTALPAVQALALLAIAFQDKGPNVREAAVAALGKNYLSVHQSLFYRALHDEAANVRAKAASFYHLFSPEFIERDLPKTLNDPNRLVVIEASKNISRLPEPLKQQFLAQYKSVDHSAIRTGIAASLAALPWEEATNFISLYLLDAQTDVRVAVINSLGELIKQTGSNQDQALNYLKQSLRNTEPGILMATVQAAAALPLAVKTSLLLPFFNLENFPLGLAILASLKAKANQ</sequence>
<dbReference type="Proteomes" id="UP000177521">
    <property type="component" value="Unassembled WGS sequence"/>
</dbReference>
<evidence type="ECO:0008006" key="3">
    <source>
        <dbReference type="Google" id="ProtNLM"/>
    </source>
</evidence>
<accession>A0A1F4XJW3</accession>
<gene>
    <name evidence="1" type="ORF">A2788_00185</name>
</gene>
<dbReference type="Pfam" id="PF13646">
    <property type="entry name" value="HEAT_2"/>
    <property type="match status" value="1"/>
</dbReference>
<proteinExistence type="predicted"/>
<feature type="non-terminal residue" evidence="1">
    <location>
        <position position="1"/>
    </location>
</feature>
<dbReference type="SUPFAM" id="SSF48371">
    <property type="entry name" value="ARM repeat"/>
    <property type="match status" value="1"/>
</dbReference>